<evidence type="ECO:0000313" key="1">
    <source>
        <dbReference type="EMBL" id="EQC28719.1"/>
    </source>
</evidence>
<evidence type="ECO:0000313" key="2">
    <source>
        <dbReference type="Proteomes" id="UP000030762"/>
    </source>
</evidence>
<dbReference type="VEuPathDB" id="FungiDB:SDRG_13593"/>
<gene>
    <name evidence="1" type="ORF">SDRG_13593</name>
</gene>
<dbReference type="RefSeq" id="XP_008617911.1">
    <property type="nucleotide sequence ID" value="XM_008619689.1"/>
</dbReference>
<sequence>MADILKDRDLGMKAADTSVFCRQFDSLADFRTFFGEFVTPRTRAQDNAASVDPGIAEVAVGNETQIGELLGAVAAFQAGDLPDVQFGFDANETSLSKVSQSPSMSVVSALQVPSVLALFEFTANCLRNLHAKENGSANMGAKFNSLAGRWYKKAPKLVETSTTSAMLKRNVITATAKGQYRLLSEYVKSYNKWRIEWSAALPSPP</sequence>
<protein>
    <submittedName>
        <fullName evidence="1">Uncharacterized protein</fullName>
    </submittedName>
</protein>
<dbReference type="InParanoid" id="T0PT75"/>
<dbReference type="EMBL" id="JH767192">
    <property type="protein sequence ID" value="EQC28719.1"/>
    <property type="molecule type" value="Genomic_DNA"/>
</dbReference>
<dbReference type="OrthoDB" id="10421971at2759"/>
<dbReference type="Proteomes" id="UP000030762">
    <property type="component" value="Unassembled WGS sequence"/>
</dbReference>
<dbReference type="GeneID" id="19954320"/>
<proteinExistence type="predicted"/>
<dbReference type="OMA" id="FEFTANC"/>
<keyword evidence="2" id="KW-1185">Reference proteome</keyword>
<organism evidence="1 2">
    <name type="scientific">Saprolegnia diclina (strain VS20)</name>
    <dbReference type="NCBI Taxonomy" id="1156394"/>
    <lineage>
        <taxon>Eukaryota</taxon>
        <taxon>Sar</taxon>
        <taxon>Stramenopiles</taxon>
        <taxon>Oomycota</taxon>
        <taxon>Saprolegniomycetes</taxon>
        <taxon>Saprolegniales</taxon>
        <taxon>Saprolegniaceae</taxon>
        <taxon>Saprolegnia</taxon>
    </lineage>
</organism>
<accession>T0PT75</accession>
<dbReference type="AlphaFoldDB" id="T0PT75"/>
<reference evidence="1 2" key="1">
    <citation type="submission" date="2012-04" db="EMBL/GenBank/DDBJ databases">
        <title>The Genome Sequence of Saprolegnia declina VS20.</title>
        <authorList>
            <consortium name="The Broad Institute Genome Sequencing Platform"/>
            <person name="Russ C."/>
            <person name="Nusbaum C."/>
            <person name="Tyler B."/>
            <person name="van West P."/>
            <person name="Dieguez-Uribeondo J."/>
            <person name="de Bruijn I."/>
            <person name="Tripathy S."/>
            <person name="Jiang R."/>
            <person name="Young S.K."/>
            <person name="Zeng Q."/>
            <person name="Gargeya S."/>
            <person name="Fitzgerald M."/>
            <person name="Haas B."/>
            <person name="Abouelleil A."/>
            <person name="Alvarado L."/>
            <person name="Arachchi H.M."/>
            <person name="Berlin A."/>
            <person name="Chapman S.B."/>
            <person name="Goldberg J."/>
            <person name="Griggs A."/>
            <person name="Gujja S."/>
            <person name="Hansen M."/>
            <person name="Howarth C."/>
            <person name="Imamovic A."/>
            <person name="Larimer J."/>
            <person name="McCowen C."/>
            <person name="Montmayeur A."/>
            <person name="Murphy C."/>
            <person name="Neiman D."/>
            <person name="Pearson M."/>
            <person name="Priest M."/>
            <person name="Roberts A."/>
            <person name="Saif S."/>
            <person name="Shea T."/>
            <person name="Sisk P."/>
            <person name="Sykes S."/>
            <person name="Wortman J."/>
            <person name="Nusbaum C."/>
            <person name="Birren B."/>
        </authorList>
    </citation>
    <scope>NUCLEOTIDE SEQUENCE [LARGE SCALE GENOMIC DNA]</scope>
    <source>
        <strain evidence="1 2">VS20</strain>
    </source>
</reference>
<name>T0PT75_SAPDV</name>